<keyword evidence="2" id="KW-0443">Lipid metabolism</keyword>
<protein>
    <recommendedName>
        <fullName evidence="6">15-hydroxyprostaglandin dehydrogenase [NAD(+)]</fullName>
        <ecNumber evidence="4">1.1.1.141</ecNumber>
        <ecNumber evidence="5">1.1.1.232</ecNumber>
    </recommendedName>
    <alternativeName>
        <fullName evidence="8">Eicosanoid/docosanoid dehydrogenase [NAD(+)]</fullName>
    </alternativeName>
    <alternativeName>
        <fullName evidence="7">Prostaglandin dehydrogenase 1</fullName>
    </alternativeName>
</protein>
<dbReference type="GO" id="GO:0047034">
    <property type="term" value="F:15-hydroxyicosatetraenoate dehydrogenase activity"/>
    <property type="evidence" value="ECO:0007669"/>
    <property type="project" value="UniProtKB-EC"/>
</dbReference>
<accession>A0A0P7UUA3</accession>
<evidence type="ECO:0000256" key="18">
    <source>
        <dbReference type="ARBA" id="ARBA00048611"/>
    </source>
</evidence>
<dbReference type="Gene3D" id="3.40.50.720">
    <property type="entry name" value="NAD(P)-binding Rossmann-like Domain"/>
    <property type="match status" value="1"/>
</dbReference>
<dbReference type="SUPFAM" id="SSF51735">
    <property type="entry name" value="NAD(P)-binding Rossmann-fold domains"/>
    <property type="match status" value="1"/>
</dbReference>
<evidence type="ECO:0000256" key="12">
    <source>
        <dbReference type="ARBA" id="ARBA00048008"/>
    </source>
</evidence>
<evidence type="ECO:0000256" key="17">
    <source>
        <dbReference type="ARBA" id="ARBA00048535"/>
    </source>
</evidence>
<evidence type="ECO:0000313" key="24">
    <source>
        <dbReference type="Proteomes" id="UP000034805"/>
    </source>
</evidence>
<comment type="catalytic activity">
    <reaction evidence="15">
        <text>resolvin D1 + NAD(+) = 17-oxoresolvin D1 + NADH + H(+)</text>
        <dbReference type="Rhea" id="RHEA:50128"/>
        <dbReference type="ChEBI" id="CHEBI:15378"/>
        <dbReference type="ChEBI" id="CHEBI:57540"/>
        <dbReference type="ChEBI" id="CHEBI:57945"/>
        <dbReference type="ChEBI" id="CHEBI:132079"/>
        <dbReference type="ChEBI" id="CHEBI:132081"/>
    </reaction>
    <physiologicalReaction direction="left-to-right" evidence="15">
        <dbReference type="Rhea" id="RHEA:50129"/>
    </physiologicalReaction>
</comment>
<keyword evidence="2" id="KW-0276">Fatty acid metabolism</keyword>
<evidence type="ECO:0000256" key="7">
    <source>
        <dbReference type="ARBA" id="ARBA00041812"/>
    </source>
</evidence>
<dbReference type="PANTHER" id="PTHR44229">
    <property type="entry name" value="15-HYDROXYPROSTAGLANDIN DEHYDROGENASE [NAD(+)]"/>
    <property type="match status" value="1"/>
</dbReference>
<comment type="catalytic activity">
    <reaction evidence="12">
        <text>14-hydroxy-(4Z,7Z,10Z,12E,16Z,19Z)-docosahexaenoate + NAD(+) = 14-oxo-(4Z,7Z,10Z,12E,16Z,19Z)-docosahexaenoate + NADH + H(+)</text>
        <dbReference type="Rhea" id="RHEA:48952"/>
        <dbReference type="ChEBI" id="CHEBI:15378"/>
        <dbReference type="ChEBI" id="CHEBI:57540"/>
        <dbReference type="ChEBI" id="CHEBI:57945"/>
        <dbReference type="ChEBI" id="CHEBI:90866"/>
        <dbReference type="ChEBI" id="CHEBI:90867"/>
    </reaction>
    <physiologicalReaction direction="left-to-right" evidence="12">
        <dbReference type="Rhea" id="RHEA:48953"/>
    </physiologicalReaction>
</comment>
<dbReference type="GO" id="GO:0005737">
    <property type="term" value="C:cytoplasm"/>
    <property type="evidence" value="ECO:0007669"/>
    <property type="project" value="TreeGrafter"/>
</dbReference>
<sequence length="89" mass="9996">MNRPATCLFRGRKRLSVAFADAFKRTVERFGRLDVVINNAGINNEKNWEKTIQVNLVIALPSFSHTNSSEDTLGHLVTTPPQYPCALHT</sequence>
<evidence type="ECO:0000256" key="3">
    <source>
        <dbReference type="ARBA" id="ARBA00023002"/>
    </source>
</evidence>
<dbReference type="Proteomes" id="UP000034805">
    <property type="component" value="Unassembled WGS sequence"/>
</dbReference>
<evidence type="ECO:0000256" key="20">
    <source>
        <dbReference type="ARBA" id="ARBA00048921"/>
    </source>
</evidence>
<comment type="function">
    <text evidence="9">Catalyzes the NAD-dependent dehydrogenation (oxidation) of a broad array of hydroxylated polyunsaturated fatty acids (mainly eicosanoids and docosanoids, including prostaglandins, lipoxins and resolvins), yielding their corresponding keto (oxo) metabolites. Decreases the levels of the pro-proliferative prostaglandins such as prostaglandin E2 (whose activity is increased in cancer because of an increase in the expression of cyclooxygenase 2) and generates oxo-fatty acid products that can profoundly influence cell function by abrogating pro-inflammatory cytokine expression. Converts resolvins E1, D1 and D2 to their oxo products, which represents a mode of resolvin inactivation. Resolvin E1 plays important roles during the resolution phase of acute inflammation, while resolvins D1 and D2 have a unique role in obesity-induced adipose inflammation.</text>
</comment>
<dbReference type="GO" id="GO:0016404">
    <property type="term" value="F:15-hydroxyprostaglandin dehydrogenase (NAD+) activity"/>
    <property type="evidence" value="ECO:0007669"/>
    <property type="project" value="UniProtKB-EC"/>
</dbReference>
<comment type="catalytic activity">
    <reaction evidence="14">
        <text>(11R)-hydroxy-(5Z,8Z,12E,14Z)-eicosatetraenoate + NAD(+) = 11-oxo-(5Z,8Z,12E,14Z)-eicosatetraenoate + NADH + H(+)</text>
        <dbReference type="Rhea" id="RHEA:48640"/>
        <dbReference type="ChEBI" id="CHEBI:15378"/>
        <dbReference type="ChEBI" id="CHEBI:57540"/>
        <dbReference type="ChEBI" id="CHEBI:57945"/>
        <dbReference type="ChEBI" id="CHEBI:78836"/>
        <dbReference type="ChEBI" id="CHEBI:90697"/>
    </reaction>
    <physiologicalReaction direction="left-to-right" evidence="14">
        <dbReference type="Rhea" id="RHEA:48641"/>
    </physiologicalReaction>
</comment>
<evidence type="ECO:0000256" key="4">
    <source>
        <dbReference type="ARBA" id="ARBA00038968"/>
    </source>
</evidence>
<evidence type="ECO:0000256" key="22">
    <source>
        <dbReference type="ARBA" id="ARBA00049188"/>
    </source>
</evidence>
<evidence type="ECO:0000256" key="1">
    <source>
        <dbReference type="ARBA" id="ARBA00006484"/>
    </source>
</evidence>
<dbReference type="AlphaFoldDB" id="A0A0P7UUA3"/>
<proteinExistence type="inferred from homology"/>
<dbReference type="InterPro" id="IPR036291">
    <property type="entry name" value="NAD(P)-bd_dom_sf"/>
</dbReference>
<evidence type="ECO:0000256" key="11">
    <source>
        <dbReference type="ARBA" id="ARBA00047672"/>
    </source>
</evidence>
<reference evidence="23 24" key="1">
    <citation type="submission" date="2015-08" db="EMBL/GenBank/DDBJ databases">
        <title>The genome of the Asian arowana (Scleropages formosus).</title>
        <authorList>
            <person name="Tan M.H."/>
            <person name="Gan H.M."/>
            <person name="Croft L.J."/>
            <person name="Austin C.M."/>
        </authorList>
    </citation>
    <scope>NUCLEOTIDE SEQUENCE [LARGE SCALE GENOMIC DNA]</scope>
    <source>
        <strain evidence="23">Aro1</strain>
    </source>
</reference>
<dbReference type="EC" id="1.1.1.232" evidence="5"/>
<comment type="catalytic activity">
    <reaction evidence="21">
        <text>(15S)-hydroxy-(5Z,8Z,11Z,13E)-eicosatetraenoate + NAD(+) = 15-oxo-(5Z,8Z,11Z,13E)-eicosatetraenoate + NADH + H(+)</text>
        <dbReference type="Rhea" id="RHEA:23260"/>
        <dbReference type="ChEBI" id="CHEBI:15378"/>
        <dbReference type="ChEBI" id="CHEBI:57409"/>
        <dbReference type="ChEBI" id="CHEBI:57410"/>
        <dbReference type="ChEBI" id="CHEBI:57540"/>
        <dbReference type="ChEBI" id="CHEBI:57945"/>
        <dbReference type="EC" id="1.1.1.232"/>
    </reaction>
    <physiologicalReaction direction="left-to-right" evidence="21">
        <dbReference type="Rhea" id="RHEA:23261"/>
    </physiologicalReaction>
</comment>
<comment type="catalytic activity">
    <reaction evidence="20">
        <text>resolvin D2 + NAD(+) = 16-oxoresolvin D2 + NADH + H(+)</text>
        <dbReference type="Rhea" id="RHEA:53588"/>
        <dbReference type="ChEBI" id="CHEBI:15378"/>
        <dbReference type="ChEBI" id="CHEBI:57540"/>
        <dbReference type="ChEBI" id="CHEBI:57945"/>
        <dbReference type="ChEBI" id="CHEBI:133367"/>
        <dbReference type="ChEBI" id="CHEBI:137498"/>
    </reaction>
    <physiologicalReaction direction="left-to-right" evidence="20">
        <dbReference type="Rhea" id="RHEA:53589"/>
    </physiologicalReaction>
</comment>
<evidence type="ECO:0000313" key="23">
    <source>
        <dbReference type="EMBL" id="KPP63252.1"/>
    </source>
</evidence>
<dbReference type="EC" id="1.1.1.141" evidence="4"/>
<evidence type="ECO:0000256" key="6">
    <source>
        <dbReference type="ARBA" id="ARBA00040276"/>
    </source>
</evidence>
<comment type="catalytic activity">
    <reaction evidence="10">
        <text>prostaglandin E1 + NAD(+) = 15-oxoprostaglandin E1 + NADH + H(+)</text>
        <dbReference type="Rhea" id="RHEA:16477"/>
        <dbReference type="ChEBI" id="CHEBI:15378"/>
        <dbReference type="ChEBI" id="CHEBI:57397"/>
        <dbReference type="ChEBI" id="CHEBI:57401"/>
        <dbReference type="ChEBI" id="CHEBI:57540"/>
        <dbReference type="ChEBI" id="CHEBI:57945"/>
    </reaction>
    <physiologicalReaction direction="left-to-right" evidence="10">
        <dbReference type="Rhea" id="RHEA:16478"/>
    </physiologicalReaction>
</comment>
<evidence type="ECO:0000256" key="2">
    <source>
        <dbReference type="ARBA" id="ARBA00022501"/>
    </source>
</evidence>
<gene>
    <name evidence="23" type="ORF">Z043_118509</name>
</gene>
<keyword evidence="3" id="KW-0560">Oxidoreductase</keyword>
<evidence type="ECO:0000256" key="21">
    <source>
        <dbReference type="ARBA" id="ARBA00049151"/>
    </source>
</evidence>
<evidence type="ECO:0000256" key="13">
    <source>
        <dbReference type="ARBA" id="ARBA00048140"/>
    </source>
</evidence>
<evidence type="ECO:0000256" key="8">
    <source>
        <dbReference type="ARBA" id="ARBA00042026"/>
    </source>
</evidence>
<dbReference type="PANTHER" id="PTHR44229:SF4">
    <property type="entry name" value="15-HYDROXYPROSTAGLANDIN DEHYDROGENASE [NAD(+)]"/>
    <property type="match status" value="1"/>
</dbReference>
<keyword evidence="2" id="KW-0644">Prostaglandin metabolism</keyword>
<evidence type="ECO:0000256" key="14">
    <source>
        <dbReference type="ARBA" id="ARBA00048144"/>
    </source>
</evidence>
<comment type="catalytic activity">
    <reaction evidence="16">
        <text>resolvin D2 + NAD(+) = 7-oxoresolvin D2 + NADH + H(+)</text>
        <dbReference type="Rhea" id="RHEA:53584"/>
        <dbReference type="ChEBI" id="CHEBI:15378"/>
        <dbReference type="ChEBI" id="CHEBI:57540"/>
        <dbReference type="ChEBI" id="CHEBI:57945"/>
        <dbReference type="ChEBI" id="CHEBI:133367"/>
        <dbReference type="ChEBI" id="CHEBI:137497"/>
    </reaction>
    <physiologicalReaction direction="left-to-right" evidence="16">
        <dbReference type="Rhea" id="RHEA:53585"/>
    </physiologicalReaction>
</comment>
<comment type="catalytic activity">
    <reaction evidence="19">
        <text>prostaglandin E2 + NAD(+) = 15-oxoprostaglandin E2 + NADH + H(+)</text>
        <dbReference type="Rhea" id="RHEA:11876"/>
        <dbReference type="ChEBI" id="CHEBI:15378"/>
        <dbReference type="ChEBI" id="CHEBI:57400"/>
        <dbReference type="ChEBI" id="CHEBI:57540"/>
        <dbReference type="ChEBI" id="CHEBI:57945"/>
        <dbReference type="ChEBI" id="CHEBI:606564"/>
        <dbReference type="EC" id="1.1.1.141"/>
    </reaction>
    <physiologicalReaction direction="left-to-right" evidence="19">
        <dbReference type="Rhea" id="RHEA:11877"/>
    </physiologicalReaction>
</comment>
<comment type="caution">
    <text evidence="23">The sequence shown here is derived from an EMBL/GenBank/DDBJ whole genome shotgun (WGS) entry which is preliminary data.</text>
</comment>
<organism evidence="23 24">
    <name type="scientific">Scleropages formosus</name>
    <name type="common">Asian bonytongue</name>
    <name type="synonym">Osteoglossum formosum</name>
    <dbReference type="NCBI Taxonomy" id="113540"/>
    <lineage>
        <taxon>Eukaryota</taxon>
        <taxon>Metazoa</taxon>
        <taxon>Chordata</taxon>
        <taxon>Craniata</taxon>
        <taxon>Vertebrata</taxon>
        <taxon>Euteleostomi</taxon>
        <taxon>Actinopterygii</taxon>
        <taxon>Neopterygii</taxon>
        <taxon>Teleostei</taxon>
        <taxon>Osteoglossocephala</taxon>
        <taxon>Osteoglossomorpha</taxon>
        <taxon>Osteoglossiformes</taxon>
        <taxon>Osteoglossidae</taxon>
        <taxon>Scleropages</taxon>
    </lineage>
</organism>
<evidence type="ECO:0000256" key="15">
    <source>
        <dbReference type="ARBA" id="ARBA00048170"/>
    </source>
</evidence>
<evidence type="ECO:0000256" key="19">
    <source>
        <dbReference type="ARBA" id="ARBA00048739"/>
    </source>
</evidence>
<comment type="catalytic activity">
    <reaction evidence="17">
        <text>lipoxin A4 + NAD(+) = 15-oxo-(5S,6R)-dihydroxy-(7E,9E,11Z,13E)-eicosatetraenoate + NADH + H(+)</text>
        <dbReference type="Rhea" id="RHEA:41572"/>
        <dbReference type="ChEBI" id="CHEBI:15378"/>
        <dbReference type="ChEBI" id="CHEBI:57540"/>
        <dbReference type="ChEBI" id="CHEBI:57945"/>
        <dbReference type="ChEBI" id="CHEBI:67026"/>
        <dbReference type="ChEBI" id="CHEBI:78311"/>
    </reaction>
    <physiologicalReaction direction="left-to-right" evidence="17">
        <dbReference type="Rhea" id="RHEA:41573"/>
    </physiologicalReaction>
</comment>
<comment type="catalytic activity">
    <reaction evidence="13">
        <text>15-oxo-(5S,6R)-dihydroxy-(7E,9E,11Z)-eicosatrienoate + NADH + H(+) = (5S,6R,15S)-trihydroxy-(7E,9E,11Z)-eicosatrienoate + NAD(+)</text>
        <dbReference type="Rhea" id="RHEA:41596"/>
        <dbReference type="ChEBI" id="CHEBI:15378"/>
        <dbReference type="ChEBI" id="CHEBI:57540"/>
        <dbReference type="ChEBI" id="CHEBI:57945"/>
        <dbReference type="ChEBI" id="CHEBI:78325"/>
        <dbReference type="ChEBI" id="CHEBI:78329"/>
    </reaction>
    <physiologicalReaction direction="left-to-right" evidence="13">
        <dbReference type="Rhea" id="RHEA:41597"/>
    </physiologicalReaction>
</comment>
<comment type="catalytic activity">
    <reaction evidence="22">
        <text>resolvin E1 + NAD(+) = 18-oxo-resolvin E1 + NADH + H(+)</text>
        <dbReference type="Rhea" id="RHEA:49244"/>
        <dbReference type="ChEBI" id="CHEBI:15378"/>
        <dbReference type="ChEBI" id="CHEBI:57540"/>
        <dbReference type="ChEBI" id="CHEBI:57945"/>
        <dbReference type="ChEBI" id="CHEBI:91000"/>
        <dbReference type="ChEBI" id="CHEBI:91001"/>
    </reaction>
    <physiologicalReaction direction="left-to-right" evidence="22">
        <dbReference type="Rhea" id="RHEA:49245"/>
    </physiologicalReaction>
</comment>
<evidence type="ECO:0000256" key="16">
    <source>
        <dbReference type="ARBA" id="ARBA00048393"/>
    </source>
</evidence>
<comment type="similarity">
    <text evidence="1">Belongs to the short-chain dehydrogenases/reductases (SDR) family.</text>
</comment>
<dbReference type="Pfam" id="PF00106">
    <property type="entry name" value="adh_short"/>
    <property type="match status" value="1"/>
</dbReference>
<comment type="catalytic activity">
    <reaction evidence="18">
        <text>prostaglandin A1 + NAD(+) = 15-oxo-prostaglandin A1 + NADH + H(+)</text>
        <dbReference type="Rhea" id="RHEA:41263"/>
        <dbReference type="ChEBI" id="CHEBI:15378"/>
        <dbReference type="ChEBI" id="CHEBI:57398"/>
        <dbReference type="ChEBI" id="CHEBI:57540"/>
        <dbReference type="ChEBI" id="CHEBI:57945"/>
        <dbReference type="ChEBI" id="CHEBI:85072"/>
    </reaction>
    <physiologicalReaction direction="left-to-right" evidence="18">
        <dbReference type="Rhea" id="RHEA:41264"/>
    </physiologicalReaction>
</comment>
<dbReference type="GO" id="GO:0006693">
    <property type="term" value="P:prostaglandin metabolic process"/>
    <property type="evidence" value="ECO:0007669"/>
    <property type="project" value="UniProtKB-KW"/>
</dbReference>
<evidence type="ECO:0000256" key="10">
    <source>
        <dbReference type="ARBA" id="ARBA00047325"/>
    </source>
</evidence>
<dbReference type="InterPro" id="IPR002347">
    <property type="entry name" value="SDR_fam"/>
</dbReference>
<comment type="catalytic activity">
    <reaction evidence="11">
        <text>resolvin D1 + NAD(+) = 8-oxoresolvin D1 + NADH + H(+)</text>
        <dbReference type="Rhea" id="RHEA:50124"/>
        <dbReference type="ChEBI" id="CHEBI:15378"/>
        <dbReference type="ChEBI" id="CHEBI:57540"/>
        <dbReference type="ChEBI" id="CHEBI:57945"/>
        <dbReference type="ChEBI" id="CHEBI:132079"/>
        <dbReference type="ChEBI" id="CHEBI:132080"/>
    </reaction>
    <physiologicalReaction direction="left-to-right" evidence="11">
        <dbReference type="Rhea" id="RHEA:50125"/>
    </physiologicalReaction>
</comment>
<evidence type="ECO:0000256" key="9">
    <source>
        <dbReference type="ARBA" id="ARBA00045705"/>
    </source>
</evidence>
<evidence type="ECO:0000256" key="5">
    <source>
        <dbReference type="ARBA" id="ARBA00039060"/>
    </source>
</evidence>
<name>A0A0P7UUA3_SCLFO</name>
<dbReference type="EMBL" id="JARO02008045">
    <property type="protein sequence ID" value="KPP63252.1"/>
    <property type="molecule type" value="Genomic_DNA"/>
</dbReference>